<comment type="caution">
    <text evidence="6">The sequence shown here is derived from an EMBL/GenBank/DDBJ whole genome shotgun (WGS) entry which is preliminary data.</text>
</comment>
<evidence type="ECO:0000259" key="5">
    <source>
        <dbReference type="PROSITE" id="PS50931"/>
    </source>
</evidence>
<organism evidence="6 7">
    <name type="scientific">Celerinatantimonas yamalensis</name>
    <dbReference type="NCBI Taxonomy" id="559956"/>
    <lineage>
        <taxon>Bacteria</taxon>
        <taxon>Pseudomonadati</taxon>
        <taxon>Pseudomonadota</taxon>
        <taxon>Gammaproteobacteria</taxon>
        <taxon>Celerinatantimonadaceae</taxon>
        <taxon>Celerinatantimonas</taxon>
    </lineage>
</organism>
<dbReference type="PANTHER" id="PTHR30118">
    <property type="entry name" value="HTH-TYPE TRANSCRIPTIONAL REGULATOR LEUO-RELATED"/>
    <property type="match status" value="1"/>
</dbReference>
<name>A0ABW9G7K6_9GAMM</name>
<accession>A0ABW9G7K6</accession>
<dbReference type="InterPro" id="IPR005119">
    <property type="entry name" value="LysR_subst-bd"/>
</dbReference>
<evidence type="ECO:0000256" key="1">
    <source>
        <dbReference type="ARBA" id="ARBA00009437"/>
    </source>
</evidence>
<sequence>MINLMTIDLNLLRTLDVLLDEQNVTRTAQRLYLSQPSVSVQLGKLRVIFNDPLLVPQARGMQPTALAQTLARPLKQTLADLTQLLSKLDSFDPHHSRQTWQISAADYAAVTIIQPASIAIRAQAPHTKLALMPLIPQTLEQQLRQGEIDIALHVLDDAPLPLRYRPLIRENYVLCARADHPVFAQHLSLNDFCALEHIIVSPNGHGFQSQIDQALAKLGHQRQVVLSVPHFLVMVQWLSHSNLVAMLPERLAKAYQLCYRQPPLEVAGFELMMLWHERSHRDPAQRWLREQLLAQSDRESISVA</sequence>
<dbReference type="RefSeq" id="WP_408623831.1">
    <property type="nucleotide sequence ID" value="NZ_JBEQCT010000004.1"/>
</dbReference>
<dbReference type="PANTHER" id="PTHR30118:SF15">
    <property type="entry name" value="TRANSCRIPTIONAL REGULATORY PROTEIN"/>
    <property type="match status" value="1"/>
</dbReference>
<dbReference type="InterPro" id="IPR000847">
    <property type="entry name" value="LysR_HTH_N"/>
</dbReference>
<dbReference type="InterPro" id="IPR050389">
    <property type="entry name" value="LysR-type_TF"/>
</dbReference>
<feature type="domain" description="HTH lysR-type" evidence="5">
    <location>
        <begin position="7"/>
        <end position="64"/>
    </location>
</feature>
<keyword evidence="7" id="KW-1185">Reference proteome</keyword>
<protein>
    <submittedName>
        <fullName evidence="6">LysR family transcriptional regulator</fullName>
    </submittedName>
</protein>
<evidence type="ECO:0000256" key="4">
    <source>
        <dbReference type="ARBA" id="ARBA00023163"/>
    </source>
</evidence>
<evidence type="ECO:0000313" key="7">
    <source>
        <dbReference type="Proteomes" id="UP001629953"/>
    </source>
</evidence>
<dbReference type="Pfam" id="PF00126">
    <property type="entry name" value="HTH_1"/>
    <property type="match status" value="1"/>
</dbReference>
<dbReference type="InterPro" id="IPR036390">
    <property type="entry name" value="WH_DNA-bd_sf"/>
</dbReference>
<dbReference type="Gene3D" id="3.40.190.10">
    <property type="entry name" value="Periplasmic binding protein-like II"/>
    <property type="match status" value="2"/>
</dbReference>
<keyword evidence="2" id="KW-0805">Transcription regulation</keyword>
<keyword evidence="3" id="KW-0238">DNA-binding</keyword>
<dbReference type="PROSITE" id="PS50931">
    <property type="entry name" value="HTH_LYSR"/>
    <property type="match status" value="1"/>
</dbReference>
<proteinExistence type="inferred from homology"/>
<gene>
    <name evidence="6" type="ORF">ABUE30_11065</name>
</gene>
<evidence type="ECO:0000256" key="3">
    <source>
        <dbReference type="ARBA" id="ARBA00023125"/>
    </source>
</evidence>
<comment type="similarity">
    <text evidence="1">Belongs to the LysR transcriptional regulatory family.</text>
</comment>
<dbReference type="EMBL" id="JBEQCT010000004">
    <property type="protein sequence ID" value="MFM2485593.1"/>
    <property type="molecule type" value="Genomic_DNA"/>
</dbReference>
<evidence type="ECO:0000256" key="2">
    <source>
        <dbReference type="ARBA" id="ARBA00023015"/>
    </source>
</evidence>
<dbReference type="Proteomes" id="UP001629953">
    <property type="component" value="Unassembled WGS sequence"/>
</dbReference>
<dbReference type="SUPFAM" id="SSF53850">
    <property type="entry name" value="Periplasmic binding protein-like II"/>
    <property type="match status" value="1"/>
</dbReference>
<dbReference type="Gene3D" id="1.10.10.10">
    <property type="entry name" value="Winged helix-like DNA-binding domain superfamily/Winged helix DNA-binding domain"/>
    <property type="match status" value="1"/>
</dbReference>
<dbReference type="SUPFAM" id="SSF46785">
    <property type="entry name" value="Winged helix' DNA-binding domain"/>
    <property type="match status" value="1"/>
</dbReference>
<dbReference type="InterPro" id="IPR036388">
    <property type="entry name" value="WH-like_DNA-bd_sf"/>
</dbReference>
<dbReference type="Pfam" id="PF03466">
    <property type="entry name" value="LysR_substrate"/>
    <property type="match status" value="1"/>
</dbReference>
<keyword evidence="4" id="KW-0804">Transcription</keyword>
<reference evidence="6 7" key="1">
    <citation type="journal article" date="2013" name="Int. J. Syst. Evol. Microbiol.">
        <title>Celerinatantimonas yamalensis sp. nov., a cold-adapted diazotrophic bacterium from a cold permafrost brine.</title>
        <authorList>
            <person name="Shcherbakova V."/>
            <person name="Chuvilskaya N."/>
            <person name="Rivkina E."/>
            <person name="Demidov N."/>
            <person name="Uchaeva V."/>
            <person name="Suetin S."/>
            <person name="Suzina N."/>
            <person name="Gilichinsky D."/>
        </authorList>
    </citation>
    <scope>NUCLEOTIDE SEQUENCE [LARGE SCALE GENOMIC DNA]</scope>
    <source>
        <strain evidence="6 7">C7</strain>
    </source>
</reference>
<evidence type="ECO:0000313" key="6">
    <source>
        <dbReference type="EMBL" id="MFM2485593.1"/>
    </source>
</evidence>